<dbReference type="Gene3D" id="3.40.930.10">
    <property type="entry name" value="Mannitol-specific EII, Chain A"/>
    <property type="match status" value="1"/>
</dbReference>
<keyword evidence="2" id="KW-0670">Pyruvate</keyword>
<dbReference type="Pfam" id="PF00359">
    <property type="entry name" value="PTS_EIIA_2"/>
    <property type="match status" value="1"/>
</dbReference>
<dbReference type="GO" id="GO:0030295">
    <property type="term" value="F:protein kinase activator activity"/>
    <property type="evidence" value="ECO:0007669"/>
    <property type="project" value="TreeGrafter"/>
</dbReference>
<keyword evidence="2" id="KW-0808">Transferase</keyword>
<dbReference type="AlphaFoldDB" id="Q4KAL7"/>
<dbReference type="HOGENOM" id="CLU_1234150_0_0_6"/>
<evidence type="ECO:0000313" key="3">
    <source>
        <dbReference type="Proteomes" id="UP000008540"/>
    </source>
</evidence>
<dbReference type="PROSITE" id="PS00372">
    <property type="entry name" value="PTS_EIIA_TYPE_2_HIS"/>
    <property type="match status" value="1"/>
</dbReference>
<dbReference type="InterPro" id="IPR002178">
    <property type="entry name" value="PTS_EIIA_type-2_dom"/>
</dbReference>
<protein>
    <submittedName>
        <fullName evidence="2">Phosphoenolpyruvate-dependent sugar phosphotransferase system, EIIA 2</fullName>
    </submittedName>
</protein>
<feature type="domain" description="PTS EIIA type-2" evidence="1">
    <location>
        <begin position="81"/>
        <end position="224"/>
    </location>
</feature>
<dbReference type="PANTHER" id="PTHR47738">
    <property type="entry name" value="PTS SYSTEM FRUCTOSE-LIKE EIIA COMPONENT-RELATED"/>
    <property type="match status" value="1"/>
</dbReference>
<dbReference type="Proteomes" id="UP000008540">
    <property type="component" value="Chromosome"/>
</dbReference>
<gene>
    <name evidence="2" type="ordered locus">PFL_3614</name>
</gene>
<dbReference type="SUPFAM" id="SSF55804">
    <property type="entry name" value="Phoshotransferase/anion transport protein"/>
    <property type="match status" value="1"/>
</dbReference>
<dbReference type="InterPro" id="IPR016152">
    <property type="entry name" value="PTrfase/Anion_transptr"/>
</dbReference>
<organism evidence="2 3">
    <name type="scientific">Pseudomonas fluorescens (strain ATCC BAA-477 / NRRL B-23932 / Pf-5)</name>
    <dbReference type="NCBI Taxonomy" id="220664"/>
    <lineage>
        <taxon>Bacteria</taxon>
        <taxon>Pseudomonadati</taxon>
        <taxon>Pseudomonadota</taxon>
        <taxon>Gammaproteobacteria</taxon>
        <taxon>Pseudomonadales</taxon>
        <taxon>Pseudomonadaceae</taxon>
        <taxon>Pseudomonas</taxon>
    </lineage>
</organism>
<reference evidence="2 3" key="1">
    <citation type="journal article" date="2005" name="Nat. Biotechnol.">
        <title>Complete genome sequence of the plant commensal Pseudomonas fluorescens Pf-5.</title>
        <authorList>
            <person name="Paulsen I.T."/>
            <person name="Press C.M."/>
            <person name="Ravel J."/>
            <person name="Kobayashi D.Y."/>
            <person name="Myers G.S."/>
            <person name="Mavrodi D.V."/>
            <person name="DeBoy R.T."/>
            <person name="Seshadri R."/>
            <person name="Ren Q."/>
            <person name="Madupu R."/>
            <person name="Dodson R.J."/>
            <person name="Durkin A.S."/>
            <person name="Brinkac L.M."/>
            <person name="Daugherty S.C."/>
            <person name="Sullivan S.A."/>
            <person name="Rosovitz M.J."/>
            <person name="Gwinn M.L."/>
            <person name="Zhou L."/>
            <person name="Schneider D.J."/>
            <person name="Cartinhour S.W."/>
            <person name="Nelson W.C."/>
            <person name="Weidman J."/>
            <person name="Watkins K."/>
            <person name="Tran K."/>
            <person name="Khouri H."/>
            <person name="Pierson E.A."/>
            <person name="Pierson L.S.III."/>
            <person name="Thomashow L.S."/>
            <person name="Loper J.E."/>
        </authorList>
    </citation>
    <scope>NUCLEOTIDE SEQUENCE [LARGE SCALE GENOMIC DNA]</scope>
    <source>
        <strain evidence="3">ATCC BAA-477 / NRRL B-23932 / Pf-5</strain>
    </source>
</reference>
<dbReference type="InterPro" id="IPR051541">
    <property type="entry name" value="PTS_SugarTrans_NitroReg"/>
</dbReference>
<name>Q4KAL7_PSEF5</name>
<sequence>MCPHRASARDLITSCPLRIPLSSQTSRRWATGAWRQRAGGWRSKEFVKSARPPLPAPGKCASIACKPSLKLPEKPMSKVARYLQVEDILLAVNVTNKQRLFEQVGQHLQETRQLPADWVAASLWRRELAASTAIGEGVAVPHARLAELDRIHALYLRPQTAMAFAAPDQQPVSDILVLLVPAPADQQHLDLLADTARLFTNPRFRQALLRCTAPMQVKQLFDHW</sequence>
<dbReference type="eggNOG" id="COG1762">
    <property type="taxonomic scope" value="Bacteria"/>
</dbReference>
<evidence type="ECO:0000313" key="2">
    <source>
        <dbReference type="EMBL" id="AAY92880.1"/>
    </source>
</evidence>
<dbReference type="EMBL" id="CP000076">
    <property type="protein sequence ID" value="AAY92880.1"/>
    <property type="molecule type" value="Genomic_DNA"/>
</dbReference>
<accession>Q4KAL7</accession>
<dbReference type="CDD" id="cd00211">
    <property type="entry name" value="PTS_IIA_fru"/>
    <property type="match status" value="1"/>
</dbReference>
<dbReference type="PANTHER" id="PTHR47738:SF1">
    <property type="entry name" value="NITROGEN REGULATORY PROTEIN"/>
    <property type="match status" value="1"/>
</dbReference>
<dbReference type="STRING" id="220664.PFL_3614"/>
<dbReference type="KEGG" id="pfl:PFL_3614"/>
<proteinExistence type="predicted"/>
<evidence type="ECO:0000259" key="1">
    <source>
        <dbReference type="PROSITE" id="PS51094"/>
    </source>
</evidence>
<dbReference type="GO" id="GO:0016740">
    <property type="term" value="F:transferase activity"/>
    <property type="evidence" value="ECO:0007669"/>
    <property type="project" value="UniProtKB-KW"/>
</dbReference>
<dbReference type="PROSITE" id="PS51094">
    <property type="entry name" value="PTS_EIIA_TYPE_2"/>
    <property type="match status" value="1"/>
</dbReference>